<organism evidence="2 3">
    <name type="scientific">Halosimplex aquaticum</name>
    <dbReference type="NCBI Taxonomy" id="3026162"/>
    <lineage>
        <taxon>Archaea</taxon>
        <taxon>Methanobacteriati</taxon>
        <taxon>Methanobacteriota</taxon>
        <taxon>Stenosarchaea group</taxon>
        <taxon>Halobacteria</taxon>
        <taxon>Halobacteriales</taxon>
        <taxon>Haloarculaceae</taxon>
        <taxon>Halosimplex</taxon>
    </lineage>
</organism>
<dbReference type="AlphaFoldDB" id="A0ABD5Y6Y0"/>
<gene>
    <name evidence="2" type="ORF">ACFQMA_25705</name>
</gene>
<evidence type="ECO:0000313" key="2">
    <source>
        <dbReference type="EMBL" id="MFC7143172.1"/>
    </source>
</evidence>
<dbReference type="GeneID" id="78823394"/>
<sequence length="117" mass="13432">MPPHRYLHPWFARRPTPASRLAVLASVLPSGVDADDLLRWMQIGPSQGTDGESIVEYVARKKSNEDERDGTLQDHYDYPRPFTQSPSENERNEIHQLLRNQWDGELPTVQIQQLVAV</sequence>
<keyword evidence="3" id="KW-1185">Reference proteome</keyword>
<feature type="region of interest" description="Disordered" evidence="1">
    <location>
        <begin position="61"/>
        <end position="90"/>
    </location>
</feature>
<dbReference type="EMBL" id="JBHTAS010000004">
    <property type="protein sequence ID" value="MFC7143172.1"/>
    <property type="molecule type" value="Genomic_DNA"/>
</dbReference>
<accession>A0ABD5Y6Y0</accession>
<reference evidence="2 3" key="1">
    <citation type="journal article" date="2019" name="Int. J. Syst. Evol. Microbiol.">
        <title>The Global Catalogue of Microorganisms (GCM) 10K type strain sequencing project: providing services to taxonomists for standard genome sequencing and annotation.</title>
        <authorList>
            <consortium name="The Broad Institute Genomics Platform"/>
            <consortium name="The Broad Institute Genome Sequencing Center for Infectious Disease"/>
            <person name="Wu L."/>
            <person name="Ma J."/>
        </authorList>
    </citation>
    <scope>NUCLEOTIDE SEQUENCE [LARGE SCALE GENOMIC DNA]</scope>
    <source>
        <strain evidence="2 3">XZYJT29</strain>
    </source>
</reference>
<evidence type="ECO:0000256" key="1">
    <source>
        <dbReference type="SAM" id="MobiDB-lite"/>
    </source>
</evidence>
<protein>
    <recommendedName>
        <fullName evidence="4">Transposase</fullName>
    </recommendedName>
</protein>
<proteinExistence type="predicted"/>
<evidence type="ECO:0008006" key="4">
    <source>
        <dbReference type="Google" id="ProtNLM"/>
    </source>
</evidence>
<evidence type="ECO:0000313" key="3">
    <source>
        <dbReference type="Proteomes" id="UP001596432"/>
    </source>
</evidence>
<comment type="caution">
    <text evidence="2">The sequence shown here is derived from an EMBL/GenBank/DDBJ whole genome shotgun (WGS) entry which is preliminary data.</text>
</comment>
<feature type="compositionally biased region" description="Basic and acidic residues" evidence="1">
    <location>
        <begin position="61"/>
        <end position="78"/>
    </location>
</feature>
<dbReference type="RefSeq" id="WP_274326415.1">
    <property type="nucleotide sequence ID" value="NZ_CP118160.1"/>
</dbReference>
<name>A0ABD5Y6Y0_9EURY</name>
<dbReference type="Proteomes" id="UP001596432">
    <property type="component" value="Unassembled WGS sequence"/>
</dbReference>